<dbReference type="Proteomes" id="UP001249394">
    <property type="component" value="Chromosome"/>
</dbReference>
<gene>
    <name evidence="2" type="ORF">RI060_06550</name>
</gene>
<reference evidence="2 3" key="1">
    <citation type="submission" date="2023-09" db="EMBL/GenBank/DDBJ databases">
        <title>The genome sequence of Streptomyces anthocyanicus.</title>
        <authorList>
            <person name="Mo P."/>
        </authorList>
    </citation>
    <scope>NUCLEOTIDE SEQUENCE [LARGE SCALE GENOMIC DNA]</scope>
    <source>
        <strain evidence="2 3">JCM 4387</strain>
    </source>
</reference>
<feature type="region of interest" description="Disordered" evidence="1">
    <location>
        <begin position="1"/>
        <end position="27"/>
    </location>
</feature>
<organism evidence="2 3">
    <name type="scientific">Streptomyces violaceus</name>
    <name type="common">Streptomyces venezuelae</name>
    <dbReference type="NCBI Taxonomy" id="1936"/>
    <lineage>
        <taxon>Bacteria</taxon>
        <taxon>Bacillati</taxon>
        <taxon>Actinomycetota</taxon>
        <taxon>Actinomycetes</taxon>
        <taxon>Kitasatosporales</taxon>
        <taxon>Streptomycetaceae</taxon>
        <taxon>Streptomyces</taxon>
    </lineage>
</organism>
<sequence>MGRRTNAYYDPSSRTVTIPSGPGRGEYETPSGAAVAVVRALNPHVNPNLNGWSFWTVTATGQLLQSIR</sequence>
<evidence type="ECO:0000313" key="3">
    <source>
        <dbReference type="Proteomes" id="UP001249394"/>
    </source>
</evidence>
<evidence type="ECO:0000256" key="1">
    <source>
        <dbReference type="SAM" id="MobiDB-lite"/>
    </source>
</evidence>
<accession>A0ABY9U7Z5</accession>
<proteinExistence type="predicted"/>
<dbReference type="EMBL" id="CP134213">
    <property type="protein sequence ID" value="WND17032.1"/>
    <property type="molecule type" value="Genomic_DNA"/>
</dbReference>
<protein>
    <submittedName>
        <fullName evidence="2">Uncharacterized protein</fullName>
    </submittedName>
</protein>
<evidence type="ECO:0000313" key="2">
    <source>
        <dbReference type="EMBL" id="WND17032.1"/>
    </source>
</evidence>
<keyword evidence="3" id="KW-1185">Reference proteome</keyword>
<name>A0ABY9U7Z5_STRVL</name>